<keyword evidence="3" id="KW-1185">Reference proteome</keyword>
<dbReference type="AlphaFoldDB" id="A0A857J031"/>
<evidence type="ECO:0008006" key="4">
    <source>
        <dbReference type="Google" id="ProtNLM"/>
    </source>
</evidence>
<protein>
    <recommendedName>
        <fullName evidence="4">DUF4148 domain-containing protein</fullName>
    </recommendedName>
</protein>
<sequence length="117" mass="11953">MKTSRTLALFSAALTLAFAGSAFAQEADSAAVATAAPAGPSLSRAEVEADRNLWLQSGLSTYAGNQSAEAGVPGYARAMTRYRAARSGPAWFAELRRVQGQDGAAMASGPASANKAE</sequence>
<name>A0A857J031_9BURK</name>
<evidence type="ECO:0000313" key="2">
    <source>
        <dbReference type="EMBL" id="QHI96937.1"/>
    </source>
</evidence>
<proteinExistence type="predicted"/>
<reference evidence="2 3" key="1">
    <citation type="submission" date="2020-01" db="EMBL/GenBank/DDBJ databases">
        <title>Genome sequencing of strain KACC 21265.</title>
        <authorList>
            <person name="Heo J."/>
            <person name="Kim S.-J."/>
            <person name="Kim J.-S."/>
            <person name="Hong S.-B."/>
            <person name="Kwon S.-W."/>
        </authorList>
    </citation>
    <scope>NUCLEOTIDE SEQUENCE [LARGE SCALE GENOMIC DNA]</scope>
    <source>
        <strain evidence="2 3">KACC 21265</strain>
    </source>
</reference>
<feature type="signal peptide" evidence="1">
    <location>
        <begin position="1"/>
        <end position="24"/>
    </location>
</feature>
<keyword evidence="1" id="KW-0732">Signal</keyword>
<evidence type="ECO:0000256" key="1">
    <source>
        <dbReference type="SAM" id="SignalP"/>
    </source>
</evidence>
<gene>
    <name evidence="2" type="ORF">GT347_02390</name>
</gene>
<feature type="chain" id="PRO_5032454148" description="DUF4148 domain-containing protein" evidence="1">
    <location>
        <begin position="25"/>
        <end position="117"/>
    </location>
</feature>
<organism evidence="2 3">
    <name type="scientific">Xylophilus rhododendri</name>
    <dbReference type="NCBI Taxonomy" id="2697032"/>
    <lineage>
        <taxon>Bacteria</taxon>
        <taxon>Pseudomonadati</taxon>
        <taxon>Pseudomonadota</taxon>
        <taxon>Betaproteobacteria</taxon>
        <taxon>Burkholderiales</taxon>
        <taxon>Xylophilus</taxon>
    </lineage>
</organism>
<evidence type="ECO:0000313" key="3">
    <source>
        <dbReference type="Proteomes" id="UP000464787"/>
    </source>
</evidence>
<dbReference type="RefSeq" id="WP_160550455.1">
    <property type="nucleotide sequence ID" value="NZ_CP047650.1"/>
</dbReference>
<dbReference type="KEGG" id="xyk:GT347_02390"/>
<dbReference type="EMBL" id="CP047650">
    <property type="protein sequence ID" value="QHI96937.1"/>
    <property type="molecule type" value="Genomic_DNA"/>
</dbReference>
<accession>A0A857J031</accession>
<dbReference type="Proteomes" id="UP000464787">
    <property type="component" value="Chromosome"/>
</dbReference>